<reference evidence="3 4" key="1">
    <citation type="journal article" date="2016" name="Mol. Biol. Evol.">
        <title>Comparative Genomics of Early-Diverging Mushroom-Forming Fungi Provides Insights into the Origins of Lignocellulose Decay Capabilities.</title>
        <authorList>
            <person name="Nagy L.G."/>
            <person name="Riley R."/>
            <person name="Tritt A."/>
            <person name="Adam C."/>
            <person name="Daum C."/>
            <person name="Floudas D."/>
            <person name="Sun H."/>
            <person name="Yadav J.S."/>
            <person name="Pangilinan J."/>
            <person name="Larsson K.H."/>
            <person name="Matsuura K."/>
            <person name="Barry K."/>
            <person name="Labutti K."/>
            <person name="Kuo R."/>
            <person name="Ohm R.A."/>
            <person name="Bhattacharya S.S."/>
            <person name="Shirouzu T."/>
            <person name="Yoshinaga Y."/>
            <person name="Martin F.M."/>
            <person name="Grigoriev I.V."/>
            <person name="Hibbett D.S."/>
        </authorList>
    </citation>
    <scope>NUCLEOTIDE SEQUENCE [LARGE SCALE GENOMIC DNA]</scope>
    <source>
        <strain evidence="3 4">TUFC12733</strain>
    </source>
</reference>
<proteinExistence type="predicted"/>
<accession>A0A167KMM4</accession>
<dbReference type="Pfam" id="PF24016">
    <property type="entry name" value="DUF7330"/>
    <property type="match status" value="1"/>
</dbReference>
<evidence type="ECO:0000259" key="2">
    <source>
        <dbReference type="Pfam" id="PF24016"/>
    </source>
</evidence>
<keyword evidence="4" id="KW-1185">Reference proteome</keyword>
<gene>
    <name evidence="3" type="ORF">CALVIDRAFT_565215</name>
</gene>
<feature type="compositionally biased region" description="Low complexity" evidence="1">
    <location>
        <begin position="53"/>
        <end position="73"/>
    </location>
</feature>
<feature type="compositionally biased region" description="Basic and acidic residues" evidence="1">
    <location>
        <begin position="1"/>
        <end position="10"/>
    </location>
</feature>
<dbReference type="AlphaFoldDB" id="A0A167KMM4"/>
<feature type="compositionally biased region" description="Low complexity" evidence="1">
    <location>
        <begin position="27"/>
        <end position="44"/>
    </location>
</feature>
<sequence>MIVVEEDKKRPLPTPPTTTAGTVSTYSDPASSTLPSSSAPSSDWPAPPPYTPSDPASSSALNISSSSPGPSEPTQAPQAAHDTSVDLLDGDPSEYSAGPSVPVVVDPIPTLPRQNHLRIHRDGQPVSETLVLDPSLPAPPGTAQKNLELSTRAGPVLARVYIVEARDLKRRVELSATSESGPVKLEIAACPRTCRLGIIVGSRSGPCSVSLPDHFTGPLTVHTTHGYVTLGASLQARCRTFEESATVRSYWVGEWSGDGDELRAFQQGEWEGDMCDVTTYSGPVRVGYWEGISTVERVVGGIFKKLFG</sequence>
<evidence type="ECO:0000313" key="3">
    <source>
        <dbReference type="EMBL" id="KZO94807.1"/>
    </source>
</evidence>
<dbReference type="STRING" id="1330018.A0A167KMM4"/>
<dbReference type="OrthoDB" id="5289249at2759"/>
<name>A0A167KMM4_CALVF</name>
<dbReference type="EMBL" id="KV417292">
    <property type="protein sequence ID" value="KZO94807.1"/>
    <property type="molecule type" value="Genomic_DNA"/>
</dbReference>
<feature type="region of interest" description="Disordered" evidence="1">
    <location>
        <begin position="1"/>
        <end position="105"/>
    </location>
</feature>
<evidence type="ECO:0000256" key="1">
    <source>
        <dbReference type="SAM" id="MobiDB-lite"/>
    </source>
</evidence>
<dbReference type="InterPro" id="IPR055754">
    <property type="entry name" value="DUF7330"/>
</dbReference>
<organism evidence="3 4">
    <name type="scientific">Calocera viscosa (strain TUFC12733)</name>
    <dbReference type="NCBI Taxonomy" id="1330018"/>
    <lineage>
        <taxon>Eukaryota</taxon>
        <taxon>Fungi</taxon>
        <taxon>Dikarya</taxon>
        <taxon>Basidiomycota</taxon>
        <taxon>Agaricomycotina</taxon>
        <taxon>Dacrymycetes</taxon>
        <taxon>Dacrymycetales</taxon>
        <taxon>Dacrymycetaceae</taxon>
        <taxon>Calocera</taxon>
    </lineage>
</organism>
<feature type="domain" description="DUF7330" evidence="2">
    <location>
        <begin position="115"/>
        <end position="289"/>
    </location>
</feature>
<protein>
    <recommendedName>
        <fullName evidence="2">DUF7330 domain-containing protein</fullName>
    </recommendedName>
</protein>
<evidence type="ECO:0000313" key="4">
    <source>
        <dbReference type="Proteomes" id="UP000076738"/>
    </source>
</evidence>
<dbReference type="Proteomes" id="UP000076738">
    <property type="component" value="Unassembled WGS sequence"/>
</dbReference>